<evidence type="ECO:0008006" key="3">
    <source>
        <dbReference type="Google" id="ProtNLM"/>
    </source>
</evidence>
<organism evidence="1 2">
    <name type="scientific">Prorocentrum cordatum</name>
    <dbReference type="NCBI Taxonomy" id="2364126"/>
    <lineage>
        <taxon>Eukaryota</taxon>
        <taxon>Sar</taxon>
        <taxon>Alveolata</taxon>
        <taxon>Dinophyceae</taxon>
        <taxon>Prorocentrales</taxon>
        <taxon>Prorocentraceae</taxon>
        <taxon>Prorocentrum</taxon>
    </lineage>
</organism>
<name>A0ABN9RCJ0_9DINO</name>
<keyword evidence="2" id="KW-1185">Reference proteome</keyword>
<proteinExistence type="predicted"/>
<reference evidence="1" key="1">
    <citation type="submission" date="2023-10" db="EMBL/GenBank/DDBJ databases">
        <authorList>
            <person name="Chen Y."/>
            <person name="Shah S."/>
            <person name="Dougan E. K."/>
            <person name="Thang M."/>
            <person name="Chan C."/>
        </authorList>
    </citation>
    <scope>NUCLEOTIDE SEQUENCE [LARGE SCALE GENOMIC DNA]</scope>
</reference>
<comment type="caution">
    <text evidence="1">The sequence shown here is derived from an EMBL/GenBank/DDBJ whole genome shotgun (WGS) entry which is preliminary data.</text>
</comment>
<dbReference type="EMBL" id="CAUYUJ010006248">
    <property type="protein sequence ID" value="CAK0816700.1"/>
    <property type="molecule type" value="Genomic_DNA"/>
</dbReference>
<gene>
    <name evidence="1" type="ORF">PCOR1329_LOCUS19551</name>
</gene>
<protein>
    <recommendedName>
        <fullName evidence="3">RNA-directed RNA polymerase</fullName>
    </recommendedName>
</protein>
<accession>A0ABN9RCJ0</accession>
<evidence type="ECO:0000313" key="2">
    <source>
        <dbReference type="Proteomes" id="UP001189429"/>
    </source>
</evidence>
<evidence type="ECO:0000313" key="1">
    <source>
        <dbReference type="EMBL" id="CAK0816700.1"/>
    </source>
</evidence>
<sequence>MPMHQSLQAVLTDMHAALAEVCARYQNSDNAEAPQQKAAADQMIQLLLDKQLAYRLKAEPDEVGVHPDNRYGVGVEWYEVHTLAGIIIRGGWSWSEVKDPIAIEIAQGAAGDEQLRFNEGLAASSEGYLAKVSAVVKILSIACSHTNQVLRCIKHKTKSHEMEFTNDDQHLSQDKVFDCCSSIRAPVAEGLTWIVIRAEVVELVPDMPSFLSESHNIGHGASRLQSKLQTLLQVHAKGKRNKQIHGDPKWNFVTRDIERTRPFLQGQVQFMTEYVQNYSGGDPPTFLTELKHYAKTLDTVRDVGSVTFHVLGAAKLTQVPELITNMMKASLCAPDSFVRPDGVRLFTSADVMAVESGKLRESAFESVNMHRLAVQYLSDCGLTNAHLAAKLIGDFDVKMTMKVFGKQKKGRKIYGSLEEIGRDFVKDVVAKWPHARSTPAPWGVAAAEAQEEPTAAPSDFVQYDVGNGAAPILRSSVLEAKGFEVDAVVKCVRGRHEGEWVIKEIGEKVKLAPRGPVATAGPAKKRAKAMEFAVSIGQLVDDFELVKAMDTTTINASGDAALDLLNMENALENRRAWFRVALNCAYRGGISSVNVAIEFSKSSKVCKVLTKYQKGELVLIPLTPSISIGPRPTPNAIVVDDSMPDHKSIMYLMPKIILPDSDACKDGWPFIVPFWNAPTCVDTALVNMAPSSIKVPVEVRSCALNFDKSDCNAITIPTLVNTKALKEGSELFQKAPAQAALEGQARK</sequence>
<dbReference type="Proteomes" id="UP001189429">
    <property type="component" value="Unassembled WGS sequence"/>
</dbReference>